<gene>
    <name evidence="1" type="ORF">MTY_0532</name>
</gene>
<dbReference type="Proteomes" id="UP000063718">
    <property type="component" value="Unassembled WGS sequence"/>
</dbReference>
<organism evidence="1">
    <name type="scientific">Moorella thermoacetica Y72</name>
    <dbReference type="NCBI Taxonomy" id="1325331"/>
    <lineage>
        <taxon>Bacteria</taxon>
        <taxon>Bacillati</taxon>
        <taxon>Bacillota</taxon>
        <taxon>Clostridia</taxon>
        <taxon>Neomoorellales</taxon>
        <taxon>Neomoorellaceae</taxon>
        <taxon>Neomoorella</taxon>
    </lineage>
</organism>
<dbReference type="AlphaFoldDB" id="A0A0S6U875"/>
<protein>
    <submittedName>
        <fullName evidence="1">FKBP-type peptidyl-prolyl cis-trans isomerases 2</fullName>
    </submittedName>
</protein>
<dbReference type="GO" id="GO:0016853">
    <property type="term" value="F:isomerase activity"/>
    <property type="evidence" value="ECO:0007669"/>
    <property type="project" value="UniProtKB-KW"/>
</dbReference>
<proteinExistence type="predicted"/>
<reference evidence="1" key="1">
    <citation type="journal article" date="2014" name="Gene">
        <title>Genome-guided analysis of transformation efficiency and carbon dioxide assimilation by Moorella thermoacetica Y72.</title>
        <authorList>
            <person name="Tsukahara K."/>
            <person name="Kita A."/>
            <person name="Nakashimada Y."/>
            <person name="Hoshino T."/>
            <person name="Murakami K."/>
        </authorList>
    </citation>
    <scope>NUCLEOTIDE SEQUENCE [LARGE SCALE GENOMIC DNA]</scope>
    <source>
        <strain evidence="1">Y72</strain>
    </source>
</reference>
<keyword evidence="1" id="KW-0413">Isomerase</keyword>
<accession>A0A0S6U875</accession>
<evidence type="ECO:0000313" key="1">
    <source>
        <dbReference type="EMBL" id="GAF25202.1"/>
    </source>
</evidence>
<name>A0A0S6U875_NEOTH</name>
<sequence>MLSRRHAPPKRIPRISNNHRACQKVTFFKLNTSGIVIEPLEQTGYGEKEDHQEG</sequence>
<dbReference type="EMBL" id="DF238840">
    <property type="protein sequence ID" value="GAF25202.1"/>
    <property type="molecule type" value="Genomic_DNA"/>
</dbReference>